<dbReference type="SMART" id="SM00408">
    <property type="entry name" value="IGc2"/>
    <property type="match status" value="6"/>
</dbReference>
<feature type="region of interest" description="Disordered" evidence="15">
    <location>
        <begin position="2048"/>
        <end position="2075"/>
    </location>
</feature>
<feature type="region of interest" description="Disordered" evidence="15">
    <location>
        <begin position="885"/>
        <end position="905"/>
    </location>
</feature>
<feature type="signal peptide" evidence="17">
    <location>
        <begin position="1"/>
        <end position="26"/>
    </location>
</feature>
<evidence type="ECO:0000259" key="19">
    <source>
        <dbReference type="PROSITE" id="PS50853"/>
    </source>
</evidence>
<dbReference type="SUPFAM" id="SSF48726">
    <property type="entry name" value="Immunoglobulin"/>
    <property type="match status" value="5"/>
</dbReference>
<evidence type="ECO:0000256" key="4">
    <source>
        <dbReference type="ARBA" id="ARBA00022729"/>
    </source>
</evidence>
<feature type="compositionally biased region" description="Polar residues" evidence="15">
    <location>
        <begin position="2159"/>
        <end position="2170"/>
    </location>
</feature>
<proteinExistence type="inferred from homology"/>
<evidence type="ECO:0000256" key="10">
    <source>
        <dbReference type="ARBA" id="ARBA00023157"/>
    </source>
</evidence>
<dbReference type="FunFam" id="2.60.40.10:FF:000206">
    <property type="entry name" value="Sidekick cell adhesion molecule 2"/>
    <property type="match status" value="1"/>
</dbReference>
<evidence type="ECO:0000256" key="6">
    <source>
        <dbReference type="ARBA" id="ARBA00022889"/>
    </source>
</evidence>
<dbReference type="Gene3D" id="2.60.40.10">
    <property type="entry name" value="Immunoglobulins"/>
    <property type="match status" value="19"/>
</dbReference>
<dbReference type="FunFam" id="2.60.40.10:FF:000420">
    <property type="entry name" value="Sidekick cell adhesion molecule 2"/>
    <property type="match status" value="1"/>
</dbReference>
<dbReference type="SMART" id="SM00409">
    <property type="entry name" value="IG"/>
    <property type="match status" value="6"/>
</dbReference>
<feature type="transmembrane region" description="Helical" evidence="16">
    <location>
        <begin position="1936"/>
        <end position="1959"/>
    </location>
</feature>
<dbReference type="CDD" id="cd00063">
    <property type="entry name" value="FN3"/>
    <property type="match status" value="13"/>
</dbReference>
<accession>A0AAR2KHL2</accession>
<feature type="domain" description="Ig-like" evidence="18">
    <location>
        <begin position="502"/>
        <end position="591"/>
    </location>
</feature>
<evidence type="ECO:0000256" key="1">
    <source>
        <dbReference type="ARBA" id="ARBA00004251"/>
    </source>
</evidence>
<sequence length="2198" mass="242630">MPRRTFTRTWGALWMPLLAVICGARAQDDVPPYFKMEPVATQVHLEGNRLVLTCMAEGSWPLEFKWLYNGTELTRFSLEYRYLIPSLDRSHAGFYRCIVRNRVGALMQRSSQVQVAYMEGFTEGERSQVVSQGEAALIFPPRIPSFPRPQITWFRDGRKIPPSSRIALTLDNTLVILSTVAPDAGRYYAQAVNDKNGENKTSQPVILNVENVGGPADPIAPTIIIPPKNTSVMVGTFEVTLECVANARPLIKLSITWRKNGVVVNRGLRDFGRRLTISGPLVSDSGYYECEASLRSSSVPSVTAGAYLHVLEHPQFVKEPERHITAEMEKVVDIPCQARGVPQPDIVWYKDAVPISPVKTPRYRVLVGGSLQINGLLPDDTGMFQCFARNLAGEIQTNTYLAVTSIAPNITAGPTDSAVIDGMSVILHCETSGAPRPAITWQKGERVLASGSVQLPRFTLLESGSLLVSPSHLSDAGTYTCMASNSRGIDEASANLVVWARTRITNLPQDQSVIKGTKATMSCGVTHDPSVTVRHIWEKGGLAIDVKSSPRLRVDPNGTLHISQTWSGDIGTYTCRVTSVGGNDSRSAYLRVRQLPHAPENPVAMYSSTEKRSINLTWAQAFDGNSPLIRYILEVSENNAPWTILLANIEPEATSIGVGGLIPARSYQFRLCAVNDVGKGQFSRETERLTLPEEPPSAPPQTVIASGRTNQSIMIQWQPPPESHQNGPLQGYIIRYCLSGLPVDCQIKNITNPDQTNLLLEDLIIWTNYEIEVAAYNGAGQGVFSQKVTEWTLQGVPTVPPGNVQAEAVNSTTVRFTWSAPSPQFINGINQGYKLLAWEPGHEDDIAMVTVRPNFQDSVHVGYITGLKKFTEYFTSVLCFTTPGDGPRSPAQRVRTHEDTPGPVGHLSFTEILDTSLKVSWKEPHEKNGLLTGYRISWEEFNRTNTRVTHYLPNVTQEYRVTGLTALTTYTIQVAGMTSKGQGQLSSSTISSGVPPEMPGPPTNIAISNIGPRSVALQFKPGYDGKTSISRWVVEAQIGVIGENEEWVTVHQLSNEPDARSLVVEGLNPYTFYRFRMRQVNIVGTSPPSQPSRKIQTLQAPPDIAPANVTLRTASETSLWLRWVPLPEWEYNGNPELVGYRVQYSRANSKAGVLSHIISDRLEREFTVEDLEEWTEYEVRVQAVNGIGSGPWSQPVHARTRESVPSSGPANVSAFATTSSSVLVRWGEVPEPDRNGLILGYKVVYREKDSDSALHFWTVEGNTSHSVQLTGLDKYVLYEIQVMAFTRIGDGVPSSPPILERTLDDVPGPPVGILFPEVRTNSVRLIWQPPAQPNGIILAYQITYRRNSSNSNSATVDVLSPSARQYTATGLKPESVYVFRLTAQTRKGWGEAAEALVVTTEKRARPQPPSRPVVPQDDVQARSVLLSWEPGSDGLSPVRYYTVQYKELPSNNWTVHSASVNHEASSYIVDKLKPFTSYQFHVKATNDIGDSEYSEESEAITTLQDAPDKAPTILSVTPHTTTSVLVRWKPPTEEQINGILLGFRVRYRELHYDRLRSFTVRTVNNPSANWAELTAPYSVRNLSESSLTQYELDNLSKHKRYEIRLSVYNAVGEGPISSPQEVFVGEAVPTAPPQNVAVQSSTATQLDVTWDPPPLEAQNGDIQGYKIYYWEFQLQNETERLRTLFLPELGVKLKNLTGYTTYMISVAAFNAAGDGPRSPPTRGRTQQAAPSAPSFIHFSELTTTSVNVSWGEPKQPNGIIEGYRLVYEPCTPVDGVSKVVTVDVKGSAPLWMKIKDLADGVTYNFRIRAKTLTYGPEVEANITTGPGEGAPGPPGEPFISRYGTALTLHWTSGDPGRAPITRYVIEARPSDEGLWDILIKDIPKEVTSYTLNLDMLREGVTYDFRVIAVNDYGYGSPSAPSPSISAQKVSPFYEEWWFLVVIALVGLIFILLLIFILVIRGQSKKYTKKTDSGGHSNCTSLPLSHGEMMRLDEGRFPALELNNRRLSVKNSFCRKNGIYTRSPPRPSPGSLHYSDEDVSAKCNDLIPAESSSLTEKPSEVSDSQGSDSEYEMDPNRQKTHSFVNHYISDPTYYNSWRRQQKGVSRPPAYGYGQPDGVAEQESRPHPPPLPPLPPLLPHSTPSPQPQGHQGTLFRPKGSRTPTPSLLSSEAHSQHALYRPPSSLGASTQTPATGFSSFV</sequence>
<evidence type="ECO:0000256" key="8">
    <source>
        <dbReference type="ARBA" id="ARBA00023018"/>
    </source>
</evidence>
<dbReference type="GeneID" id="108432234"/>
<feature type="domain" description="Fibronectin type-III" evidence="19">
    <location>
        <begin position="1105"/>
        <end position="1203"/>
    </location>
</feature>
<reference evidence="20 21" key="1">
    <citation type="submission" date="2020-10" db="EMBL/GenBank/DDBJ databases">
        <title>Pygocentrus nattereri (red-bellied piranha) genome, fPygNat1, primary haplotype.</title>
        <authorList>
            <person name="Myers G."/>
            <person name="Meyer A."/>
            <person name="Karagic N."/>
            <person name="Pippel M."/>
            <person name="Winkler S."/>
            <person name="Tracey A."/>
            <person name="Wood J."/>
            <person name="Formenti G."/>
            <person name="Howe K."/>
            <person name="Fedrigo O."/>
            <person name="Jarvis E.D."/>
        </authorList>
    </citation>
    <scope>NUCLEOTIDE SEQUENCE [LARGE SCALE GENOMIC DNA]</scope>
</reference>
<feature type="compositionally biased region" description="Polar residues" evidence="15">
    <location>
        <begin position="2049"/>
        <end position="2067"/>
    </location>
</feature>
<evidence type="ECO:0000259" key="18">
    <source>
        <dbReference type="PROSITE" id="PS50835"/>
    </source>
</evidence>
<keyword evidence="2" id="KW-1003">Cell membrane</keyword>
<feature type="compositionally biased region" description="Polar residues" evidence="15">
    <location>
        <begin position="2183"/>
        <end position="2198"/>
    </location>
</feature>
<evidence type="ECO:0000256" key="11">
    <source>
        <dbReference type="ARBA" id="ARBA00023180"/>
    </source>
</evidence>
<dbReference type="FunFam" id="2.60.40.10:FF:000271">
    <property type="entry name" value="Sidekick cell adhesion molecule 2"/>
    <property type="match status" value="1"/>
</dbReference>
<dbReference type="FunFam" id="2.60.40.10:FF:000261">
    <property type="entry name" value="Sidekick cell adhesion molecule 2"/>
    <property type="match status" value="1"/>
</dbReference>
<feature type="region of interest" description="Disordered" evidence="15">
    <location>
        <begin position="2100"/>
        <end position="2198"/>
    </location>
</feature>
<dbReference type="FunFam" id="2.60.40.10:FF:000301">
    <property type="entry name" value="Sidekick cell adhesion molecule 2"/>
    <property type="match status" value="1"/>
</dbReference>
<keyword evidence="7 16" id="KW-1133">Transmembrane helix</keyword>
<evidence type="ECO:0000256" key="7">
    <source>
        <dbReference type="ARBA" id="ARBA00022989"/>
    </source>
</evidence>
<feature type="domain" description="Fibronectin type-III" evidence="19">
    <location>
        <begin position="1830"/>
        <end position="1928"/>
    </location>
</feature>
<evidence type="ECO:0000256" key="12">
    <source>
        <dbReference type="ARBA" id="ARBA00023319"/>
    </source>
</evidence>
<dbReference type="GO" id="GO:0045202">
    <property type="term" value="C:synapse"/>
    <property type="evidence" value="ECO:0007669"/>
    <property type="project" value="UniProtKB-SubCell"/>
</dbReference>
<evidence type="ECO:0000256" key="17">
    <source>
        <dbReference type="SAM" id="SignalP"/>
    </source>
</evidence>
<dbReference type="InterPro" id="IPR003961">
    <property type="entry name" value="FN3_dom"/>
</dbReference>
<feature type="domain" description="Fibronectin type-III" evidence="19">
    <location>
        <begin position="699"/>
        <end position="795"/>
    </location>
</feature>
<dbReference type="InterPro" id="IPR013783">
    <property type="entry name" value="Ig-like_fold"/>
</dbReference>
<evidence type="ECO:0000256" key="16">
    <source>
        <dbReference type="SAM" id="Phobius"/>
    </source>
</evidence>
<feature type="domain" description="Fibronectin type-III" evidence="19">
    <location>
        <begin position="1732"/>
        <end position="1827"/>
    </location>
</feature>
<evidence type="ECO:0000256" key="15">
    <source>
        <dbReference type="SAM" id="MobiDB-lite"/>
    </source>
</evidence>
<feature type="domain" description="Fibronectin type-III" evidence="19">
    <location>
        <begin position="1632"/>
        <end position="1728"/>
    </location>
</feature>
<dbReference type="FunFam" id="2.60.40.10:FF:000237">
    <property type="entry name" value="Sidekick cell adhesion molecule 2"/>
    <property type="match status" value="1"/>
</dbReference>
<keyword evidence="10" id="KW-1015">Disulfide bond</keyword>
<feature type="domain" description="Ig-like" evidence="18">
    <location>
        <begin position="221"/>
        <end position="300"/>
    </location>
</feature>
<protein>
    <recommendedName>
        <fullName evidence="22">Sidekick cell adhesion molecule 2a</fullName>
    </recommendedName>
</protein>
<dbReference type="Proteomes" id="UP001501920">
    <property type="component" value="Chromosome 14"/>
</dbReference>
<dbReference type="Pfam" id="PF00041">
    <property type="entry name" value="fn3"/>
    <property type="match status" value="13"/>
</dbReference>
<feature type="domain" description="Fibronectin type-III" evidence="19">
    <location>
        <begin position="598"/>
        <end position="693"/>
    </location>
</feature>
<reference evidence="20" key="3">
    <citation type="submission" date="2025-09" db="UniProtKB">
        <authorList>
            <consortium name="Ensembl"/>
        </authorList>
    </citation>
    <scope>IDENTIFICATION</scope>
</reference>
<dbReference type="GeneTree" id="ENSGT00940000155761"/>
<evidence type="ECO:0000256" key="2">
    <source>
        <dbReference type="ARBA" id="ARBA00022475"/>
    </source>
</evidence>
<feature type="region of interest" description="Disordered" evidence="15">
    <location>
        <begin position="2017"/>
        <end position="2036"/>
    </location>
</feature>
<dbReference type="FunFam" id="2.60.40.10:FF:000253">
    <property type="entry name" value="Sidekick cell adhesion molecule 1"/>
    <property type="match status" value="1"/>
</dbReference>
<feature type="region of interest" description="Disordered" evidence="15">
    <location>
        <begin position="1192"/>
        <end position="1211"/>
    </location>
</feature>
<dbReference type="SUPFAM" id="SSF49265">
    <property type="entry name" value="Fibronectin type III"/>
    <property type="match status" value="7"/>
</dbReference>
<keyword evidence="12" id="KW-0393">Immunoglobulin domain</keyword>
<dbReference type="FunFam" id="2.60.40.10:FF:000177">
    <property type="entry name" value="Sidekick cell adhesion molecule 2"/>
    <property type="match status" value="1"/>
</dbReference>
<keyword evidence="8" id="KW-0770">Synapse</keyword>
<evidence type="ECO:0000256" key="14">
    <source>
        <dbReference type="ARBA" id="ARBA00061621"/>
    </source>
</evidence>
<dbReference type="FunFam" id="2.60.40.10:FF:000485">
    <property type="entry name" value="Sidekick cell adhesion molecule 2"/>
    <property type="match status" value="1"/>
</dbReference>
<evidence type="ECO:0000313" key="21">
    <source>
        <dbReference type="Proteomes" id="UP001501920"/>
    </source>
</evidence>
<organism evidence="20 21">
    <name type="scientific">Pygocentrus nattereri</name>
    <name type="common">Red-bellied piranha</name>
    <dbReference type="NCBI Taxonomy" id="42514"/>
    <lineage>
        <taxon>Eukaryota</taxon>
        <taxon>Metazoa</taxon>
        <taxon>Chordata</taxon>
        <taxon>Craniata</taxon>
        <taxon>Vertebrata</taxon>
        <taxon>Euteleostomi</taxon>
        <taxon>Actinopterygii</taxon>
        <taxon>Neopterygii</taxon>
        <taxon>Teleostei</taxon>
        <taxon>Ostariophysi</taxon>
        <taxon>Characiformes</taxon>
        <taxon>Characoidei</taxon>
        <taxon>Pygocentrus</taxon>
    </lineage>
</organism>
<dbReference type="GO" id="GO:0007416">
    <property type="term" value="P:synapse assembly"/>
    <property type="evidence" value="ECO:0007669"/>
    <property type="project" value="TreeGrafter"/>
</dbReference>
<feature type="domain" description="Fibronectin type-III" evidence="19">
    <location>
        <begin position="903"/>
        <end position="997"/>
    </location>
</feature>
<dbReference type="RefSeq" id="XP_017561437.2">
    <property type="nucleotide sequence ID" value="XM_017705948.2"/>
</dbReference>
<feature type="domain" description="Fibronectin type-III" evidence="19">
    <location>
        <begin position="1309"/>
        <end position="1403"/>
    </location>
</feature>
<comment type="similarity">
    <text evidence="14">Belongs to the sidekick family.</text>
</comment>
<keyword evidence="21" id="KW-1185">Reference proteome</keyword>
<evidence type="ECO:0000256" key="9">
    <source>
        <dbReference type="ARBA" id="ARBA00023136"/>
    </source>
</evidence>
<dbReference type="PROSITE" id="PS50853">
    <property type="entry name" value="FN3"/>
    <property type="match status" value="13"/>
</dbReference>
<comment type="subcellular location">
    <subcellularLocation>
        <location evidence="1">Cell membrane</location>
        <topology evidence="1">Single-pass type I membrane protein</topology>
    </subcellularLocation>
    <subcellularLocation>
        <location evidence="13">Synapse</location>
    </subcellularLocation>
</comment>
<dbReference type="PANTHER" id="PTHR13817:SF154">
    <property type="entry name" value="PROTEIN SIDEKICK-2-LIKE ISOFORM X7"/>
    <property type="match status" value="1"/>
</dbReference>
<dbReference type="Pfam" id="PF07679">
    <property type="entry name" value="I-set"/>
    <property type="match status" value="3"/>
</dbReference>
<feature type="domain" description="Fibronectin type-III" evidence="19">
    <location>
        <begin position="1510"/>
        <end position="1627"/>
    </location>
</feature>
<dbReference type="InterPro" id="IPR013098">
    <property type="entry name" value="Ig_I-set"/>
</dbReference>
<evidence type="ECO:0000256" key="3">
    <source>
        <dbReference type="ARBA" id="ARBA00022692"/>
    </source>
</evidence>
<dbReference type="InterPro" id="IPR050964">
    <property type="entry name" value="Striated_Muscle_Regulatory"/>
</dbReference>
<feature type="domain" description="Fibronectin type-III" evidence="19">
    <location>
        <begin position="1208"/>
        <end position="1305"/>
    </location>
</feature>
<feature type="chain" id="PRO_5043647327" description="Sidekick cell adhesion molecule 2a" evidence="17">
    <location>
        <begin position="27"/>
        <end position="2198"/>
    </location>
</feature>
<keyword evidence="9 16" id="KW-0472">Membrane</keyword>
<keyword evidence="3 16" id="KW-0812">Transmembrane</keyword>
<dbReference type="GO" id="GO:0007156">
    <property type="term" value="P:homophilic cell adhesion via plasma membrane adhesion molecules"/>
    <property type="evidence" value="ECO:0007669"/>
    <property type="project" value="TreeGrafter"/>
</dbReference>
<dbReference type="FunFam" id="2.60.40.10:FF:000231">
    <property type="entry name" value="Sidekick cell adhesion molecule 2"/>
    <property type="match status" value="1"/>
</dbReference>
<dbReference type="SMART" id="SM00060">
    <property type="entry name" value="FN3"/>
    <property type="match status" value="13"/>
</dbReference>
<keyword evidence="11" id="KW-0325">Glycoprotein</keyword>
<dbReference type="InterPro" id="IPR007110">
    <property type="entry name" value="Ig-like_dom"/>
</dbReference>
<dbReference type="FunFam" id="2.60.40.10:FF:000267">
    <property type="entry name" value="Sidekick cell adhesion molecule 2"/>
    <property type="match status" value="1"/>
</dbReference>
<dbReference type="PANTHER" id="PTHR13817">
    <property type="entry name" value="TITIN"/>
    <property type="match status" value="1"/>
</dbReference>
<feature type="domain" description="Ig-like" evidence="18">
    <location>
        <begin position="408"/>
        <end position="497"/>
    </location>
</feature>
<dbReference type="Ensembl" id="ENSPNAT00000045912.1">
    <property type="protein sequence ID" value="ENSPNAP00000061927.1"/>
    <property type="gene ID" value="ENSPNAG00000023248.2"/>
</dbReference>
<keyword evidence="4 17" id="KW-0732">Signal</keyword>
<dbReference type="FunFam" id="2.60.40.10:FF:000359">
    <property type="entry name" value="Sidekick cell adhesion molecule 2"/>
    <property type="match status" value="1"/>
</dbReference>
<dbReference type="FunFam" id="2.60.40.10:FF:000266">
    <property type="entry name" value="Sidekick cell adhesion molecule 2"/>
    <property type="match status" value="1"/>
</dbReference>
<feature type="domain" description="Fibronectin type-III" evidence="19">
    <location>
        <begin position="1408"/>
        <end position="1505"/>
    </location>
</feature>
<feature type="domain" description="Ig-like" evidence="18">
    <location>
        <begin position="314"/>
        <end position="404"/>
    </location>
</feature>
<dbReference type="GO" id="GO:0005886">
    <property type="term" value="C:plasma membrane"/>
    <property type="evidence" value="ECO:0007669"/>
    <property type="project" value="UniProtKB-SubCell"/>
</dbReference>
<dbReference type="InterPro" id="IPR036116">
    <property type="entry name" value="FN3_sf"/>
</dbReference>
<dbReference type="PRINTS" id="PR00014">
    <property type="entry name" value="FNTYPEIII"/>
</dbReference>
<dbReference type="FunFam" id="2.60.40.10:FF:000434">
    <property type="entry name" value="Sidekick cell adhesion molecule 2"/>
    <property type="match status" value="1"/>
</dbReference>
<evidence type="ECO:0000313" key="20">
    <source>
        <dbReference type="Ensembl" id="ENSPNAP00000061927.1"/>
    </source>
</evidence>
<dbReference type="FunFam" id="2.60.40.10:FF:000158">
    <property type="entry name" value="Sidekick cell adhesion molecule 2"/>
    <property type="match status" value="1"/>
</dbReference>
<evidence type="ECO:0000256" key="13">
    <source>
        <dbReference type="ARBA" id="ARBA00034103"/>
    </source>
</evidence>
<dbReference type="Pfam" id="PF13927">
    <property type="entry name" value="Ig_3"/>
    <property type="match status" value="3"/>
</dbReference>
<dbReference type="PROSITE" id="PS50835">
    <property type="entry name" value="IG_LIKE"/>
    <property type="match status" value="5"/>
</dbReference>
<dbReference type="InterPro" id="IPR003599">
    <property type="entry name" value="Ig_sub"/>
</dbReference>
<dbReference type="FunFam" id="2.60.40.10:FF:000360">
    <property type="entry name" value="Sidekick cell adhesion molecule 2"/>
    <property type="match status" value="1"/>
</dbReference>
<dbReference type="FunFam" id="2.60.40.10:FF:000202">
    <property type="entry name" value="Sidekick cell adhesion molecule 1"/>
    <property type="match status" value="1"/>
</dbReference>
<dbReference type="InterPro" id="IPR003598">
    <property type="entry name" value="Ig_sub2"/>
</dbReference>
<evidence type="ECO:0008006" key="22">
    <source>
        <dbReference type="Google" id="ProtNLM"/>
    </source>
</evidence>
<keyword evidence="5" id="KW-0677">Repeat</keyword>
<keyword evidence="6" id="KW-0130">Cell adhesion</keyword>
<dbReference type="InterPro" id="IPR036179">
    <property type="entry name" value="Ig-like_dom_sf"/>
</dbReference>
<feature type="domain" description="Fibronectin type-III" evidence="19">
    <location>
        <begin position="1001"/>
        <end position="1100"/>
    </location>
</feature>
<feature type="domain" description="Fibronectin type-III" evidence="19">
    <location>
        <begin position="800"/>
        <end position="899"/>
    </location>
</feature>
<feature type="domain" description="Ig-like" evidence="18">
    <location>
        <begin position="32"/>
        <end position="114"/>
    </location>
</feature>
<feature type="compositionally biased region" description="Pro residues" evidence="15">
    <location>
        <begin position="2125"/>
        <end position="2144"/>
    </location>
</feature>
<dbReference type="CTD" id="561852"/>
<reference evidence="20" key="2">
    <citation type="submission" date="2025-08" db="UniProtKB">
        <authorList>
            <consortium name="Ensembl"/>
        </authorList>
    </citation>
    <scope>IDENTIFICATION</scope>
</reference>
<dbReference type="FunFam" id="2.60.40.10:FF:000236">
    <property type="entry name" value="Sidekick cell adhesion molecule 2"/>
    <property type="match status" value="1"/>
</dbReference>
<evidence type="ECO:0000256" key="5">
    <source>
        <dbReference type="ARBA" id="ARBA00022737"/>
    </source>
</evidence>
<dbReference type="FunFam" id="2.60.40.10:FF:000209">
    <property type="entry name" value="Sidekick cell adhesion molecule 2"/>
    <property type="match status" value="1"/>
</dbReference>
<name>A0AAR2KHL2_PYGNA</name>